<feature type="transmembrane region" description="Helical" evidence="1">
    <location>
        <begin position="63"/>
        <end position="84"/>
    </location>
</feature>
<feature type="non-terminal residue" evidence="2">
    <location>
        <position position="1"/>
    </location>
</feature>
<dbReference type="AlphaFoldDB" id="A0A381SIX5"/>
<evidence type="ECO:0000256" key="1">
    <source>
        <dbReference type="SAM" id="Phobius"/>
    </source>
</evidence>
<dbReference type="EMBL" id="UINC01002990">
    <property type="protein sequence ID" value="SVA02287.1"/>
    <property type="molecule type" value="Genomic_DNA"/>
</dbReference>
<evidence type="ECO:0000313" key="2">
    <source>
        <dbReference type="EMBL" id="SVA02287.1"/>
    </source>
</evidence>
<sequence>VEEIEGPWWGDPMVWLGLLQGAVIWSVMALQLGLTVAWISIACGGLIGFFLLLVALGYENPRFARAIVGGIILNAMLVGVSAYYA</sequence>
<feature type="transmembrane region" description="Helical" evidence="1">
    <location>
        <begin position="37"/>
        <end position="57"/>
    </location>
</feature>
<feature type="non-terminal residue" evidence="2">
    <location>
        <position position="85"/>
    </location>
</feature>
<keyword evidence="1" id="KW-0472">Membrane</keyword>
<organism evidence="2">
    <name type="scientific">marine metagenome</name>
    <dbReference type="NCBI Taxonomy" id="408172"/>
    <lineage>
        <taxon>unclassified sequences</taxon>
        <taxon>metagenomes</taxon>
        <taxon>ecological metagenomes</taxon>
    </lineage>
</organism>
<gene>
    <name evidence="2" type="ORF">METZ01_LOCUS55141</name>
</gene>
<keyword evidence="1" id="KW-1133">Transmembrane helix</keyword>
<reference evidence="2" key="1">
    <citation type="submission" date="2018-05" db="EMBL/GenBank/DDBJ databases">
        <authorList>
            <person name="Lanie J.A."/>
            <person name="Ng W.-L."/>
            <person name="Kazmierczak K.M."/>
            <person name="Andrzejewski T.M."/>
            <person name="Davidsen T.M."/>
            <person name="Wayne K.J."/>
            <person name="Tettelin H."/>
            <person name="Glass J.I."/>
            <person name="Rusch D."/>
            <person name="Podicherti R."/>
            <person name="Tsui H.-C.T."/>
            <person name="Winkler M.E."/>
        </authorList>
    </citation>
    <scope>NUCLEOTIDE SEQUENCE</scope>
</reference>
<proteinExistence type="predicted"/>
<accession>A0A381SIX5</accession>
<keyword evidence="1" id="KW-0812">Transmembrane</keyword>
<protein>
    <submittedName>
        <fullName evidence="2">Uncharacterized protein</fullName>
    </submittedName>
</protein>
<feature type="transmembrane region" description="Helical" evidence="1">
    <location>
        <begin position="12"/>
        <end position="30"/>
    </location>
</feature>
<name>A0A381SIX5_9ZZZZ</name>